<reference evidence="11 12" key="1">
    <citation type="submission" date="2019-03" db="EMBL/GenBank/DDBJ databases">
        <title>Efficiently degradation of phenoxyalkanoic acid herbicides by Cupriavidus oxalaticus strain X32.</title>
        <authorList>
            <person name="Sheng X."/>
        </authorList>
    </citation>
    <scope>NUCLEOTIDE SEQUENCE [LARGE SCALE GENOMIC DNA]</scope>
    <source>
        <strain evidence="11 12">X32</strain>
    </source>
</reference>
<feature type="transmembrane region" description="Helical" evidence="9">
    <location>
        <begin position="172"/>
        <end position="191"/>
    </location>
</feature>
<comment type="caution">
    <text evidence="9">Lacks conserved residue(s) required for the propagation of feature annotation.</text>
</comment>
<dbReference type="Proteomes" id="UP000295294">
    <property type="component" value="Chromosome 2"/>
</dbReference>
<dbReference type="PANTHER" id="PTHR30413:SF10">
    <property type="entry name" value="CAPSULE POLYSACCHARIDE EXPORT INNER-MEMBRANE PROTEIN CTRC"/>
    <property type="match status" value="1"/>
</dbReference>
<comment type="similarity">
    <text evidence="2 9">Belongs to the ABC-2 integral membrane protein family.</text>
</comment>
<dbReference type="AlphaFoldDB" id="A0A4P7LH26"/>
<evidence type="ECO:0000256" key="1">
    <source>
        <dbReference type="ARBA" id="ARBA00004651"/>
    </source>
</evidence>
<gene>
    <name evidence="11" type="ORF">E0W60_23640</name>
</gene>
<name>A0A4P7LH26_9BURK</name>
<evidence type="ECO:0000313" key="11">
    <source>
        <dbReference type="EMBL" id="QBY54958.1"/>
    </source>
</evidence>
<dbReference type="PANTHER" id="PTHR30413">
    <property type="entry name" value="INNER MEMBRANE TRANSPORT PERMEASE"/>
    <property type="match status" value="1"/>
</dbReference>
<protein>
    <recommendedName>
        <fullName evidence="9">Transport permease protein</fullName>
    </recommendedName>
</protein>
<evidence type="ECO:0000256" key="9">
    <source>
        <dbReference type="RuleBase" id="RU361157"/>
    </source>
</evidence>
<keyword evidence="4 9" id="KW-1003">Cell membrane</keyword>
<dbReference type="Pfam" id="PF01061">
    <property type="entry name" value="ABC2_membrane"/>
    <property type="match status" value="1"/>
</dbReference>
<dbReference type="OrthoDB" id="9786910at2"/>
<keyword evidence="6 9" id="KW-1133">Transmembrane helix</keyword>
<evidence type="ECO:0000256" key="6">
    <source>
        <dbReference type="ARBA" id="ARBA00022989"/>
    </source>
</evidence>
<dbReference type="InterPro" id="IPR013525">
    <property type="entry name" value="ABC2_TM"/>
</dbReference>
<feature type="transmembrane region" description="Helical" evidence="9">
    <location>
        <begin position="141"/>
        <end position="165"/>
    </location>
</feature>
<keyword evidence="8 9" id="KW-0472">Membrane</keyword>
<keyword evidence="3 9" id="KW-0813">Transport</keyword>
<sequence>MWSYRGFIAGSAKREFQSRYQNSILGAAWLIINPLAMIVVYTVIFSQMMRSRLPGIDSHLAYSIYLCAGSLTWTYFAEVTTRSINVFVDNANLIKKISFPRICLPVIVIVNSTINFGIIFGIFVCFLVISGNFPGWVFFDVFPVLGVQILFSIGLGMILGVLNVFFRDVGQLFGVLIQFWFWLTPIVYPVTVLPEKIKELLAFNPMAAVVGAYQDILVKHVEPQWSSLLPCLIAGLVMCALGLRLFRNRSGELVDEL</sequence>
<feature type="transmembrane region" description="Helical" evidence="9">
    <location>
        <begin position="102"/>
        <end position="129"/>
    </location>
</feature>
<evidence type="ECO:0000256" key="8">
    <source>
        <dbReference type="ARBA" id="ARBA00023136"/>
    </source>
</evidence>
<feature type="transmembrane region" description="Helical" evidence="9">
    <location>
        <begin position="24"/>
        <end position="44"/>
    </location>
</feature>
<keyword evidence="5 9" id="KW-0812">Transmembrane</keyword>
<evidence type="ECO:0000256" key="3">
    <source>
        <dbReference type="ARBA" id="ARBA00022448"/>
    </source>
</evidence>
<comment type="subcellular location">
    <subcellularLocation>
        <location evidence="9">Cell inner membrane</location>
        <topology evidence="9">Multi-pass membrane protein</topology>
    </subcellularLocation>
    <subcellularLocation>
        <location evidence="1">Cell membrane</location>
        <topology evidence="1">Multi-pass membrane protein</topology>
    </subcellularLocation>
</comment>
<dbReference type="InterPro" id="IPR047817">
    <property type="entry name" value="ABC2_TM_bact-type"/>
</dbReference>
<keyword evidence="7" id="KW-0625">Polysaccharide transport</keyword>
<dbReference type="GO" id="GO:0015774">
    <property type="term" value="P:polysaccharide transport"/>
    <property type="evidence" value="ECO:0007669"/>
    <property type="project" value="UniProtKB-KW"/>
</dbReference>
<keyword evidence="7" id="KW-0762">Sugar transport</keyword>
<dbReference type="GO" id="GO:0005886">
    <property type="term" value="C:plasma membrane"/>
    <property type="evidence" value="ECO:0007669"/>
    <property type="project" value="UniProtKB-SubCell"/>
</dbReference>
<dbReference type="EMBL" id="CP038635">
    <property type="protein sequence ID" value="QBY54958.1"/>
    <property type="molecule type" value="Genomic_DNA"/>
</dbReference>
<feature type="domain" description="ABC transmembrane type-2" evidence="10">
    <location>
        <begin position="25"/>
        <end position="249"/>
    </location>
</feature>
<proteinExistence type="inferred from homology"/>
<evidence type="ECO:0000313" key="12">
    <source>
        <dbReference type="Proteomes" id="UP000295294"/>
    </source>
</evidence>
<dbReference type="PROSITE" id="PS51012">
    <property type="entry name" value="ABC_TM2"/>
    <property type="match status" value="1"/>
</dbReference>
<accession>A0A4P7LH26</accession>
<dbReference type="KEGG" id="cox:E0W60_23640"/>
<evidence type="ECO:0000256" key="5">
    <source>
        <dbReference type="ARBA" id="ARBA00022692"/>
    </source>
</evidence>
<evidence type="ECO:0000259" key="10">
    <source>
        <dbReference type="PROSITE" id="PS51012"/>
    </source>
</evidence>
<evidence type="ECO:0000256" key="7">
    <source>
        <dbReference type="ARBA" id="ARBA00023047"/>
    </source>
</evidence>
<dbReference type="GO" id="GO:0015920">
    <property type="term" value="P:lipopolysaccharide transport"/>
    <property type="evidence" value="ECO:0007669"/>
    <property type="project" value="TreeGrafter"/>
</dbReference>
<dbReference type="GO" id="GO:0140359">
    <property type="term" value="F:ABC-type transporter activity"/>
    <property type="evidence" value="ECO:0007669"/>
    <property type="project" value="InterPro"/>
</dbReference>
<organism evidence="11 12">
    <name type="scientific">Cupriavidus oxalaticus</name>
    <dbReference type="NCBI Taxonomy" id="96344"/>
    <lineage>
        <taxon>Bacteria</taxon>
        <taxon>Pseudomonadati</taxon>
        <taxon>Pseudomonadota</taxon>
        <taxon>Betaproteobacteria</taxon>
        <taxon>Burkholderiales</taxon>
        <taxon>Burkholderiaceae</taxon>
        <taxon>Cupriavidus</taxon>
    </lineage>
</organism>
<evidence type="ECO:0000256" key="4">
    <source>
        <dbReference type="ARBA" id="ARBA00022475"/>
    </source>
</evidence>
<feature type="transmembrane region" description="Helical" evidence="9">
    <location>
        <begin position="227"/>
        <end position="246"/>
    </location>
</feature>
<evidence type="ECO:0000256" key="2">
    <source>
        <dbReference type="ARBA" id="ARBA00007783"/>
    </source>
</evidence>